<proteinExistence type="predicted"/>
<feature type="transmembrane region" description="Helical" evidence="5">
    <location>
        <begin position="110"/>
        <end position="130"/>
    </location>
</feature>
<sequence>MCVAIWAVLALLLVVPIGFAAGSPLLQWRVGIYILAGFSGVAAMSLLLLQPLLAGGYLPGVSSAQARRLHRWIGCSLVVLVIVHVGGLWVTSPPDVVDALLFRSPTVFSYFGVIAMWAVFASALLVTLRTRLSFALWGWQQIHTGLAVVIVIGSVVHALLIVGTMEMITKSLLCLAVVIALLVILVKRRRWGRQSHMIRRR</sequence>
<feature type="transmembrane region" description="Helical" evidence="5">
    <location>
        <begin position="30"/>
        <end position="49"/>
    </location>
</feature>
<dbReference type="InterPro" id="IPR013130">
    <property type="entry name" value="Fe3_Rdtase_TM_dom"/>
</dbReference>
<dbReference type="Pfam" id="PF01794">
    <property type="entry name" value="Ferric_reduct"/>
    <property type="match status" value="1"/>
</dbReference>
<feature type="transmembrane region" description="Helical" evidence="5">
    <location>
        <begin position="142"/>
        <end position="162"/>
    </location>
</feature>
<feature type="domain" description="Ferric oxidoreductase" evidence="6">
    <location>
        <begin position="40"/>
        <end position="152"/>
    </location>
</feature>
<keyword evidence="8" id="KW-1185">Reference proteome</keyword>
<comment type="caution">
    <text evidence="7">The sequence shown here is derived from an EMBL/GenBank/DDBJ whole genome shotgun (WGS) entry which is preliminary data.</text>
</comment>
<feature type="transmembrane region" description="Helical" evidence="5">
    <location>
        <begin position="69"/>
        <end position="90"/>
    </location>
</feature>
<dbReference type="AlphaFoldDB" id="A0A939EQY0"/>
<evidence type="ECO:0000256" key="4">
    <source>
        <dbReference type="ARBA" id="ARBA00023136"/>
    </source>
</evidence>
<evidence type="ECO:0000256" key="1">
    <source>
        <dbReference type="ARBA" id="ARBA00004141"/>
    </source>
</evidence>
<keyword evidence="4 5" id="KW-0472">Membrane</keyword>
<gene>
    <name evidence="7" type="ORF">J0X15_14660</name>
</gene>
<feature type="transmembrane region" description="Helical" evidence="5">
    <location>
        <begin position="168"/>
        <end position="186"/>
    </location>
</feature>
<dbReference type="EMBL" id="JAFLNF010000006">
    <property type="protein sequence ID" value="MBO0346472.1"/>
    <property type="molecule type" value="Genomic_DNA"/>
</dbReference>
<reference evidence="7" key="1">
    <citation type="submission" date="2021-03" db="EMBL/GenBank/DDBJ databases">
        <title>Roseibium sp. CAU 1637 isolated from Incheon.</title>
        <authorList>
            <person name="Kim W."/>
        </authorList>
    </citation>
    <scope>NUCLEOTIDE SEQUENCE</scope>
    <source>
        <strain evidence="7">CAU 1637</strain>
    </source>
</reference>
<comment type="subcellular location">
    <subcellularLocation>
        <location evidence="1">Membrane</location>
        <topology evidence="1">Multi-pass membrane protein</topology>
    </subcellularLocation>
</comment>
<organism evidence="7 8">
    <name type="scientific">Roseibium limicola</name>
    <dbReference type="NCBI Taxonomy" id="2816037"/>
    <lineage>
        <taxon>Bacteria</taxon>
        <taxon>Pseudomonadati</taxon>
        <taxon>Pseudomonadota</taxon>
        <taxon>Alphaproteobacteria</taxon>
        <taxon>Hyphomicrobiales</taxon>
        <taxon>Stappiaceae</taxon>
        <taxon>Roseibium</taxon>
    </lineage>
</organism>
<dbReference type="GO" id="GO:0016020">
    <property type="term" value="C:membrane"/>
    <property type="evidence" value="ECO:0007669"/>
    <property type="project" value="UniProtKB-SubCell"/>
</dbReference>
<evidence type="ECO:0000313" key="7">
    <source>
        <dbReference type="EMBL" id="MBO0346472.1"/>
    </source>
</evidence>
<keyword evidence="2 5" id="KW-0812">Transmembrane</keyword>
<name>A0A939EQY0_9HYPH</name>
<dbReference type="Proteomes" id="UP000664779">
    <property type="component" value="Unassembled WGS sequence"/>
</dbReference>
<evidence type="ECO:0000313" key="8">
    <source>
        <dbReference type="Proteomes" id="UP000664779"/>
    </source>
</evidence>
<keyword evidence="3 5" id="KW-1133">Transmembrane helix</keyword>
<evidence type="ECO:0000256" key="3">
    <source>
        <dbReference type="ARBA" id="ARBA00022989"/>
    </source>
</evidence>
<evidence type="ECO:0000259" key="6">
    <source>
        <dbReference type="Pfam" id="PF01794"/>
    </source>
</evidence>
<protein>
    <submittedName>
        <fullName evidence="7">Ferric reductase-like transmembrane domain-containing protein</fullName>
    </submittedName>
</protein>
<evidence type="ECO:0000256" key="5">
    <source>
        <dbReference type="SAM" id="Phobius"/>
    </source>
</evidence>
<evidence type="ECO:0000256" key="2">
    <source>
        <dbReference type="ARBA" id="ARBA00022692"/>
    </source>
</evidence>
<accession>A0A939EQY0</accession>